<keyword evidence="6 11" id="KW-0418">Kinase</keyword>
<comment type="catalytic activity">
    <reaction evidence="9">
        <text>L-seryl-[protein] + ATP = O-phospho-L-seryl-[protein] + ADP + H(+)</text>
        <dbReference type="Rhea" id="RHEA:17989"/>
        <dbReference type="Rhea" id="RHEA-COMP:9863"/>
        <dbReference type="Rhea" id="RHEA-COMP:11604"/>
        <dbReference type="ChEBI" id="CHEBI:15378"/>
        <dbReference type="ChEBI" id="CHEBI:29999"/>
        <dbReference type="ChEBI" id="CHEBI:30616"/>
        <dbReference type="ChEBI" id="CHEBI:83421"/>
        <dbReference type="ChEBI" id="CHEBI:456216"/>
        <dbReference type="EC" id="2.7.11.1"/>
    </reaction>
</comment>
<reference evidence="11 12" key="1">
    <citation type="submission" date="2019-09" db="EMBL/GenBank/DDBJ databases">
        <title>Bird 10,000 Genomes (B10K) Project - Family phase.</title>
        <authorList>
            <person name="Zhang G."/>
        </authorList>
    </citation>
    <scope>NUCLEOTIDE SEQUENCE [LARGE SCALE GENOMIC DNA]</scope>
    <source>
        <strain evidence="11">B10K-DU-002-20</strain>
        <tissue evidence="11">Muscle</tissue>
    </source>
</reference>
<gene>
    <name evidence="11" type="primary">Pim3_2</name>
    <name evidence="11" type="ORF">CERBRA_R10718</name>
</gene>
<dbReference type="GO" id="GO:0043066">
    <property type="term" value="P:negative regulation of apoptotic process"/>
    <property type="evidence" value="ECO:0007669"/>
    <property type="project" value="TreeGrafter"/>
</dbReference>
<feature type="domain" description="Protein kinase" evidence="10">
    <location>
        <begin position="1"/>
        <end position="99"/>
    </location>
</feature>
<dbReference type="PANTHER" id="PTHR22984">
    <property type="entry name" value="SERINE/THREONINE-PROTEIN KINASE PIM"/>
    <property type="match status" value="1"/>
</dbReference>
<evidence type="ECO:0000256" key="7">
    <source>
        <dbReference type="ARBA" id="ARBA00022840"/>
    </source>
</evidence>
<evidence type="ECO:0000256" key="8">
    <source>
        <dbReference type="ARBA" id="ARBA00047899"/>
    </source>
</evidence>
<accession>A0A7L1W572</accession>
<keyword evidence="4" id="KW-0808">Transferase</keyword>
<evidence type="ECO:0000313" key="12">
    <source>
        <dbReference type="Proteomes" id="UP000536092"/>
    </source>
</evidence>
<feature type="non-terminal residue" evidence="11">
    <location>
        <position position="1"/>
    </location>
</feature>
<keyword evidence="3" id="KW-0723">Serine/threonine-protein kinase</keyword>
<keyword evidence="7" id="KW-0067">ATP-binding</keyword>
<name>A0A7L1W572_9PASS</name>
<dbReference type="GO" id="GO:0004674">
    <property type="term" value="F:protein serine/threonine kinase activity"/>
    <property type="evidence" value="ECO:0007669"/>
    <property type="project" value="UniProtKB-KW"/>
</dbReference>
<dbReference type="GO" id="GO:0005524">
    <property type="term" value="F:ATP binding"/>
    <property type="evidence" value="ECO:0007669"/>
    <property type="project" value="UniProtKB-KW"/>
</dbReference>
<evidence type="ECO:0000256" key="2">
    <source>
        <dbReference type="ARBA" id="ARBA00012513"/>
    </source>
</evidence>
<dbReference type="OrthoDB" id="10252171at2759"/>
<dbReference type="Gene3D" id="1.10.510.10">
    <property type="entry name" value="Transferase(Phosphotransferase) domain 1"/>
    <property type="match status" value="1"/>
</dbReference>
<feature type="non-terminal residue" evidence="11">
    <location>
        <position position="101"/>
    </location>
</feature>
<proteinExistence type="inferred from homology"/>
<evidence type="ECO:0000256" key="9">
    <source>
        <dbReference type="ARBA" id="ARBA00048679"/>
    </source>
</evidence>
<evidence type="ECO:0000256" key="5">
    <source>
        <dbReference type="ARBA" id="ARBA00022741"/>
    </source>
</evidence>
<protein>
    <recommendedName>
        <fullName evidence="2">non-specific serine/threonine protein kinase</fullName>
        <ecNumber evidence="2">2.7.11.1</ecNumber>
    </recommendedName>
</protein>
<dbReference type="PANTHER" id="PTHR22984:SF24">
    <property type="entry name" value="SERINE_THREONINE-PROTEIN KINASE"/>
    <property type="match status" value="1"/>
</dbReference>
<evidence type="ECO:0000256" key="1">
    <source>
        <dbReference type="ARBA" id="ARBA00005505"/>
    </source>
</evidence>
<dbReference type="GO" id="GO:0005737">
    <property type="term" value="C:cytoplasm"/>
    <property type="evidence" value="ECO:0007669"/>
    <property type="project" value="TreeGrafter"/>
</dbReference>
<dbReference type="EC" id="2.7.11.1" evidence="2"/>
<sequence length="101" mass="11703">PLGTHAYSPLEWICLGCYHGHSMTIWSLGVLLYVMVCRNLPFWDDCDIVLGQLFFRNRLQVTGALWALSPESQNLIRSCLSKHHMDRPELQDLLRHPWVQG</sequence>
<dbReference type="InterPro" id="IPR051138">
    <property type="entry name" value="PIM_Ser/Thr_kinase"/>
</dbReference>
<comment type="similarity">
    <text evidence="1">Belongs to the protein kinase superfamily. CAMK Ser/Thr protein kinase family. PIM subfamily.</text>
</comment>
<dbReference type="SUPFAM" id="SSF56112">
    <property type="entry name" value="Protein kinase-like (PK-like)"/>
    <property type="match status" value="1"/>
</dbReference>
<keyword evidence="12" id="KW-1185">Reference proteome</keyword>
<dbReference type="Pfam" id="PF00069">
    <property type="entry name" value="Pkinase"/>
    <property type="match status" value="1"/>
</dbReference>
<evidence type="ECO:0000256" key="3">
    <source>
        <dbReference type="ARBA" id="ARBA00022527"/>
    </source>
</evidence>
<evidence type="ECO:0000256" key="4">
    <source>
        <dbReference type="ARBA" id="ARBA00022679"/>
    </source>
</evidence>
<dbReference type="InterPro" id="IPR011009">
    <property type="entry name" value="Kinase-like_dom_sf"/>
</dbReference>
<dbReference type="EMBL" id="VXBV01002386">
    <property type="protein sequence ID" value="NXO92411.1"/>
    <property type="molecule type" value="Genomic_DNA"/>
</dbReference>
<dbReference type="AlphaFoldDB" id="A0A7L1W572"/>
<organism evidence="11 12">
    <name type="scientific">Certhia brachydactyla</name>
    <name type="common">short-toed tree-creeper</name>
    <dbReference type="NCBI Taxonomy" id="73330"/>
    <lineage>
        <taxon>Eukaryota</taxon>
        <taxon>Metazoa</taxon>
        <taxon>Chordata</taxon>
        <taxon>Craniata</taxon>
        <taxon>Vertebrata</taxon>
        <taxon>Euteleostomi</taxon>
        <taxon>Archelosauria</taxon>
        <taxon>Archosauria</taxon>
        <taxon>Dinosauria</taxon>
        <taxon>Saurischia</taxon>
        <taxon>Theropoda</taxon>
        <taxon>Coelurosauria</taxon>
        <taxon>Aves</taxon>
        <taxon>Neognathae</taxon>
        <taxon>Neoaves</taxon>
        <taxon>Telluraves</taxon>
        <taxon>Australaves</taxon>
        <taxon>Passeriformes</taxon>
        <taxon>Certhiidae</taxon>
        <taxon>Certhiinae</taxon>
        <taxon>Certhia</taxon>
    </lineage>
</organism>
<dbReference type="Proteomes" id="UP000536092">
    <property type="component" value="Unassembled WGS sequence"/>
</dbReference>
<dbReference type="PROSITE" id="PS50011">
    <property type="entry name" value="PROTEIN_KINASE_DOM"/>
    <property type="match status" value="1"/>
</dbReference>
<dbReference type="InterPro" id="IPR000719">
    <property type="entry name" value="Prot_kinase_dom"/>
</dbReference>
<keyword evidence="5" id="KW-0547">Nucleotide-binding</keyword>
<comment type="catalytic activity">
    <reaction evidence="8">
        <text>L-threonyl-[protein] + ATP = O-phospho-L-threonyl-[protein] + ADP + H(+)</text>
        <dbReference type="Rhea" id="RHEA:46608"/>
        <dbReference type="Rhea" id="RHEA-COMP:11060"/>
        <dbReference type="Rhea" id="RHEA-COMP:11605"/>
        <dbReference type="ChEBI" id="CHEBI:15378"/>
        <dbReference type="ChEBI" id="CHEBI:30013"/>
        <dbReference type="ChEBI" id="CHEBI:30616"/>
        <dbReference type="ChEBI" id="CHEBI:61977"/>
        <dbReference type="ChEBI" id="CHEBI:456216"/>
        <dbReference type="EC" id="2.7.11.1"/>
    </reaction>
</comment>
<evidence type="ECO:0000313" key="11">
    <source>
        <dbReference type="EMBL" id="NXO92411.1"/>
    </source>
</evidence>
<evidence type="ECO:0000256" key="6">
    <source>
        <dbReference type="ARBA" id="ARBA00022777"/>
    </source>
</evidence>
<comment type="caution">
    <text evidence="11">The sequence shown here is derived from an EMBL/GenBank/DDBJ whole genome shotgun (WGS) entry which is preliminary data.</text>
</comment>
<dbReference type="GO" id="GO:0007346">
    <property type="term" value="P:regulation of mitotic cell cycle"/>
    <property type="evidence" value="ECO:0007669"/>
    <property type="project" value="TreeGrafter"/>
</dbReference>
<evidence type="ECO:0000259" key="10">
    <source>
        <dbReference type="PROSITE" id="PS50011"/>
    </source>
</evidence>